<sequence>MAKDGQGQIAAVQVALRIRTLSEKDRAQPRFANLANGDCLRALEKSVHVVPLNKLFTFDHVFGPESRQSEIFAAVGQKLIHKFVEGYNVTILAYGQTSSGKTYTMGTAQHSGRFDLEQEGIVPRAMSLLFDLLQQNDTRPTSPSSVNSNDPPGKPGGRLRPVSRLSSPASVSAPARYRFSVKVSFVEIYNEDLIDLLNSAPPSERPPVNIREDTKGHIYWTGVKEVTVSNTEDVLYHLQQGTLNRATGSTDMNEQSSRSHAIFSVTLRQERWVSHGGGGQISRAASPVPSKLHGKQRPMSAMNGRAEDGEWIVTNSKFNFVDLAGSERLKRTAAEGDRRKEGININGGLLALGNVISALGDPSKRSTHVPYRDSKLTRLLQDSLGGSATTLMIACASPAESNLAETLNTLQYANRARNIKNKVEKNEAEEWMTTDNIELLRSMVGKLRNNLARSQPINISNGSKSEPDSPMSLNSSHNHNHHMLDVDQSTQDQQSLIADLQRQVEEMDFELSVTREKNRVAEDELRRLRTSTDMWKKEIELKQSRELDFQHLVEPVIEEYEKSISALESQLAMAQAAINHSDYGFHEQLAKQEQCEIVIESQEQTIMDLRLRLSKVLENEHSNDAYIEELEEKLRHSTRDAVRDQEHLNELRSRVMKLKEVDESTENYIASLEQRGAATDAERALLAAKVEELEGRLLMAMTGNLSLSDASTSLSLSTTTGGGGGITGSGSVVLGSASETDSDMTMVVGDEPQQQKESEVTAAAVVAAAAALEEESMFQAERIRQLSQAYNELQEDHQETTKELDEVLVRYQEALEQIELLQSRPQSNSADDHILVKPL</sequence>
<comment type="subcellular location">
    <subcellularLocation>
        <location evidence="1">Cytoplasm</location>
    </subcellularLocation>
</comment>
<dbReference type="Pfam" id="PF00225">
    <property type="entry name" value="Kinesin"/>
    <property type="match status" value="1"/>
</dbReference>
<evidence type="ECO:0000313" key="12">
    <source>
        <dbReference type="Proteomes" id="UP001448207"/>
    </source>
</evidence>
<comment type="caution">
    <text evidence="11">The sequence shown here is derived from an EMBL/GenBank/DDBJ whole genome shotgun (WGS) entry which is preliminary data.</text>
</comment>
<evidence type="ECO:0000256" key="9">
    <source>
        <dbReference type="SAM" id="MobiDB-lite"/>
    </source>
</evidence>
<dbReference type="EMBL" id="JBCLYO010000012">
    <property type="protein sequence ID" value="KAL0084198.1"/>
    <property type="molecule type" value="Genomic_DNA"/>
</dbReference>
<evidence type="ECO:0000256" key="5">
    <source>
        <dbReference type="ARBA" id="ARBA00023054"/>
    </source>
</evidence>
<evidence type="ECO:0000256" key="4">
    <source>
        <dbReference type="ARBA" id="ARBA00022840"/>
    </source>
</evidence>
<feature type="compositionally biased region" description="Polar residues" evidence="9">
    <location>
        <begin position="455"/>
        <end position="464"/>
    </location>
</feature>
<dbReference type="PROSITE" id="PS00411">
    <property type="entry name" value="KINESIN_MOTOR_1"/>
    <property type="match status" value="1"/>
</dbReference>
<name>A0ABR3AWZ4_PHYBL</name>
<dbReference type="GO" id="GO:0016787">
    <property type="term" value="F:hydrolase activity"/>
    <property type="evidence" value="ECO:0007669"/>
    <property type="project" value="UniProtKB-KW"/>
</dbReference>
<dbReference type="Proteomes" id="UP001448207">
    <property type="component" value="Unassembled WGS sequence"/>
</dbReference>
<dbReference type="InterPro" id="IPR027417">
    <property type="entry name" value="P-loop_NTPase"/>
</dbReference>
<evidence type="ECO:0000256" key="6">
    <source>
        <dbReference type="PROSITE-ProRule" id="PRU00283"/>
    </source>
</evidence>
<dbReference type="InterPro" id="IPR001752">
    <property type="entry name" value="Kinesin_motor_dom"/>
</dbReference>
<feature type="region of interest" description="Disordered" evidence="9">
    <location>
        <begin position="276"/>
        <end position="302"/>
    </location>
</feature>
<comment type="similarity">
    <text evidence="6 7">Belongs to the TRAFAC class myosin-kinesin ATPase superfamily. Kinesin family.</text>
</comment>
<dbReference type="InterPro" id="IPR036961">
    <property type="entry name" value="Kinesin_motor_dom_sf"/>
</dbReference>
<feature type="coiled-coil region" evidence="8">
    <location>
        <begin position="557"/>
        <end position="647"/>
    </location>
</feature>
<evidence type="ECO:0000256" key="1">
    <source>
        <dbReference type="ARBA" id="ARBA00004496"/>
    </source>
</evidence>
<proteinExistence type="inferred from homology"/>
<keyword evidence="7" id="KW-0493">Microtubule</keyword>
<dbReference type="SUPFAM" id="SSF52540">
    <property type="entry name" value="P-loop containing nucleoside triphosphate hydrolases"/>
    <property type="match status" value="1"/>
</dbReference>
<feature type="binding site" evidence="6">
    <location>
        <begin position="95"/>
        <end position="102"/>
    </location>
    <ligand>
        <name>ATP</name>
        <dbReference type="ChEBI" id="CHEBI:30616"/>
    </ligand>
</feature>
<feature type="coiled-coil region" evidence="8">
    <location>
        <begin position="497"/>
        <end position="531"/>
    </location>
</feature>
<keyword evidence="4 6" id="KW-0067">ATP-binding</keyword>
<feature type="compositionally biased region" description="Polar residues" evidence="9">
    <location>
        <begin position="137"/>
        <end position="150"/>
    </location>
</feature>
<dbReference type="CDD" id="cd01372">
    <property type="entry name" value="KISc_KIF4"/>
    <property type="match status" value="1"/>
</dbReference>
<keyword evidence="12" id="KW-1185">Reference proteome</keyword>
<evidence type="ECO:0000313" key="11">
    <source>
        <dbReference type="EMBL" id="KAL0084198.1"/>
    </source>
</evidence>
<keyword evidence="6 7" id="KW-0505">Motor protein</keyword>
<organism evidence="11 12">
    <name type="scientific">Phycomyces blakesleeanus</name>
    <dbReference type="NCBI Taxonomy" id="4837"/>
    <lineage>
        <taxon>Eukaryota</taxon>
        <taxon>Fungi</taxon>
        <taxon>Fungi incertae sedis</taxon>
        <taxon>Mucoromycota</taxon>
        <taxon>Mucoromycotina</taxon>
        <taxon>Mucoromycetes</taxon>
        <taxon>Mucorales</taxon>
        <taxon>Phycomycetaceae</taxon>
        <taxon>Phycomyces</taxon>
    </lineage>
</organism>
<dbReference type="SMART" id="SM00129">
    <property type="entry name" value="KISc"/>
    <property type="match status" value="1"/>
</dbReference>
<dbReference type="PROSITE" id="PS50067">
    <property type="entry name" value="KINESIN_MOTOR_2"/>
    <property type="match status" value="1"/>
</dbReference>
<reference evidence="11 12" key="1">
    <citation type="submission" date="2024-04" db="EMBL/GenBank/DDBJ databases">
        <title>Symmetric and asymmetric DNA N6-adenine methylation regulates different biological responses in Mucorales.</title>
        <authorList>
            <consortium name="Lawrence Berkeley National Laboratory"/>
            <person name="Lax C."/>
            <person name="Mondo S.J."/>
            <person name="Osorio-Concepcion M."/>
            <person name="Muszewska A."/>
            <person name="Corrochano-Luque M."/>
            <person name="Gutierrez G."/>
            <person name="Riley R."/>
            <person name="Lipzen A."/>
            <person name="Guo J."/>
            <person name="Hundley H."/>
            <person name="Amirebrahimi M."/>
            <person name="Ng V."/>
            <person name="Lorenzo-Gutierrez D."/>
            <person name="Binder U."/>
            <person name="Yang J."/>
            <person name="Song Y."/>
            <person name="Canovas D."/>
            <person name="Navarro E."/>
            <person name="Freitag M."/>
            <person name="Gabaldon T."/>
            <person name="Grigoriev I.V."/>
            <person name="Corrochano L.M."/>
            <person name="Nicolas F.E."/>
            <person name="Garre V."/>
        </authorList>
    </citation>
    <scope>NUCLEOTIDE SEQUENCE [LARGE SCALE GENOMIC DNA]</scope>
    <source>
        <strain evidence="11 12">L51</strain>
    </source>
</reference>
<dbReference type="PANTHER" id="PTHR47969">
    <property type="entry name" value="CHROMOSOME-ASSOCIATED KINESIN KIF4A-RELATED"/>
    <property type="match status" value="1"/>
</dbReference>
<keyword evidence="2" id="KW-0963">Cytoplasm</keyword>
<protein>
    <recommendedName>
        <fullName evidence="7">Kinesin-like protein</fullName>
    </recommendedName>
</protein>
<dbReference type="PRINTS" id="PR00380">
    <property type="entry name" value="KINESINHEAVY"/>
</dbReference>
<dbReference type="InterPro" id="IPR027640">
    <property type="entry name" value="Kinesin-like_fam"/>
</dbReference>
<dbReference type="Gene3D" id="3.40.850.10">
    <property type="entry name" value="Kinesin motor domain"/>
    <property type="match status" value="1"/>
</dbReference>
<feature type="coiled-coil region" evidence="8">
    <location>
        <begin position="783"/>
        <end position="824"/>
    </location>
</feature>
<keyword evidence="5 8" id="KW-0175">Coiled coil</keyword>
<gene>
    <name evidence="11" type="ORF">J3Q64DRAFT_1746473</name>
</gene>
<accession>A0ABR3AWZ4</accession>
<feature type="region of interest" description="Disordered" evidence="9">
    <location>
        <begin position="137"/>
        <end position="167"/>
    </location>
</feature>
<evidence type="ECO:0000259" key="10">
    <source>
        <dbReference type="PROSITE" id="PS50067"/>
    </source>
</evidence>
<keyword evidence="11" id="KW-0378">Hydrolase</keyword>
<evidence type="ECO:0000256" key="8">
    <source>
        <dbReference type="SAM" id="Coils"/>
    </source>
</evidence>
<dbReference type="InterPro" id="IPR019821">
    <property type="entry name" value="Kinesin_motor_CS"/>
</dbReference>
<evidence type="ECO:0000256" key="7">
    <source>
        <dbReference type="RuleBase" id="RU000394"/>
    </source>
</evidence>
<keyword evidence="3 6" id="KW-0547">Nucleotide-binding</keyword>
<feature type="domain" description="Kinesin motor" evidence="10">
    <location>
        <begin position="11"/>
        <end position="419"/>
    </location>
</feature>
<evidence type="ECO:0000256" key="3">
    <source>
        <dbReference type="ARBA" id="ARBA00022741"/>
    </source>
</evidence>
<evidence type="ECO:0000256" key="2">
    <source>
        <dbReference type="ARBA" id="ARBA00022490"/>
    </source>
</evidence>
<feature type="region of interest" description="Disordered" evidence="9">
    <location>
        <begin position="455"/>
        <end position="482"/>
    </location>
</feature>
<dbReference type="PANTHER" id="PTHR47969:SF15">
    <property type="entry name" value="CHROMOSOME-ASSOCIATED KINESIN KIF4A-RELATED"/>
    <property type="match status" value="1"/>
</dbReference>